<feature type="compositionally biased region" description="Basic and acidic residues" evidence="1">
    <location>
        <begin position="445"/>
        <end position="458"/>
    </location>
</feature>
<evidence type="ECO:0000313" key="4">
    <source>
        <dbReference type="EMBL" id="MDT0633505.1"/>
    </source>
</evidence>
<comment type="caution">
    <text evidence="4">The sequence shown here is derived from an EMBL/GenBank/DDBJ whole genome shotgun (WGS) entry which is preliminary data.</text>
</comment>
<feature type="region of interest" description="Disordered" evidence="1">
    <location>
        <begin position="429"/>
        <end position="458"/>
    </location>
</feature>
<keyword evidence="5" id="KW-1185">Reference proteome</keyword>
<feature type="signal peptide" evidence="2">
    <location>
        <begin position="1"/>
        <end position="21"/>
    </location>
</feature>
<organism evidence="4 5">
    <name type="scientific">Spectribacter hydrogenoxidans</name>
    <dbReference type="NCBI Taxonomy" id="3075608"/>
    <lineage>
        <taxon>Bacteria</taxon>
        <taxon>Pseudomonadati</taxon>
        <taxon>Pseudomonadota</taxon>
        <taxon>Gammaproteobacteria</taxon>
        <taxon>Salinisphaerales</taxon>
        <taxon>Salinisphaeraceae</taxon>
        <taxon>Spectribacter</taxon>
    </lineage>
</organism>
<name>A0ABU3BW48_9GAMM</name>
<dbReference type="Proteomes" id="UP001251857">
    <property type="component" value="Unassembled WGS sequence"/>
</dbReference>
<evidence type="ECO:0000256" key="1">
    <source>
        <dbReference type="SAM" id="MobiDB-lite"/>
    </source>
</evidence>
<dbReference type="NCBIfam" id="TIGR04214">
    <property type="entry name" value="CSLREA_Nterm"/>
    <property type="match status" value="1"/>
</dbReference>
<gene>
    <name evidence="4" type="ORF">RM532_00895</name>
</gene>
<dbReference type="InterPro" id="IPR003343">
    <property type="entry name" value="Big_2"/>
</dbReference>
<dbReference type="InterPro" id="IPR008964">
    <property type="entry name" value="Invasin/intimin_cell_adhesion"/>
</dbReference>
<protein>
    <submittedName>
        <fullName evidence="4">Choice-of-anchor Q domain-containing protein</fullName>
    </submittedName>
</protein>
<dbReference type="EMBL" id="JAVRIB010000001">
    <property type="protein sequence ID" value="MDT0633505.1"/>
    <property type="molecule type" value="Genomic_DNA"/>
</dbReference>
<dbReference type="InterPro" id="IPR026457">
    <property type="entry name" value="CSLREA_Nterm"/>
</dbReference>
<dbReference type="NCBIfam" id="NF033191">
    <property type="entry name" value="JDVT-CTERM"/>
    <property type="match status" value="1"/>
</dbReference>
<dbReference type="RefSeq" id="WP_311651214.1">
    <property type="nucleotide sequence ID" value="NZ_JAVRIB010000001.1"/>
</dbReference>
<evidence type="ECO:0000313" key="5">
    <source>
        <dbReference type="Proteomes" id="UP001251857"/>
    </source>
</evidence>
<dbReference type="NCBIfam" id="NF041518">
    <property type="entry name" value="choice_anch_Q"/>
    <property type="match status" value="1"/>
</dbReference>
<feature type="chain" id="PRO_5046511003" evidence="2">
    <location>
        <begin position="22"/>
        <end position="615"/>
    </location>
</feature>
<dbReference type="InterPro" id="IPR011050">
    <property type="entry name" value="Pectin_lyase_fold/virulence"/>
</dbReference>
<evidence type="ECO:0000259" key="3">
    <source>
        <dbReference type="Pfam" id="PF02368"/>
    </source>
</evidence>
<reference evidence="4 5" key="1">
    <citation type="submission" date="2023-09" db="EMBL/GenBank/DDBJ databases">
        <authorList>
            <person name="Rey-Velasco X."/>
        </authorList>
    </citation>
    <scope>NUCLEOTIDE SEQUENCE [LARGE SCALE GENOMIC DNA]</scope>
    <source>
        <strain evidence="4 5">W335</strain>
    </source>
</reference>
<sequence length="615" mass="61329">MLLLLLLSTLSVAVLAGVGHAATITVDTASDTVDQAGDCSLREAVEAANSNTSIDGCAAGDDQGEDNGDTITFAEELAGQTITLTQGALNIGLGPGANPLPSLTIKGPVEGDASALMIDGGAQDRVFDISSDALISSFRLAHLTVTNGRVETGEFPPAEGGGIRVVPTTQLVLDGVRVAGNAADSQFAPARGGGVFAGGPFAINASVISGNTATAGTANAEGGGLYYAPGSSTGVPGQVSATEISDNNAESMDGAARGGGIYLRAALGSPGVEDMIRISNSTISGNSASADGVESDALGGGLYGEGLELIVAFKNTTIAENSAGTAASAVEAGGGFAVADAAFELANTLVADNSAGDGSPDCAVVPPDGSATISSLGFNLIGDGSSCPLGAMAGDQVGSDTVPIDPLLGGLGDNGGPTRTHALLQGSPAIDAGNPQGTETGCLDADQRGEPRPMDGDRSGEPVCDIGAFEAIANQPPTVVQQIGDQTLSLGGDDLTIDLATVFEDPEGQPLTFTAESDNPDVATATVEGDTLILTAVSAGTATITVTATDTMQANRRVEVPISDGSGGLNAAAGGCVLMPDDRKAPDPLLWLLIAAALGWRYRRRWLVAPHHRRH</sequence>
<feature type="domain" description="BIG2" evidence="3">
    <location>
        <begin position="512"/>
        <end position="552"/>
    </location>
</feature>
<dbReference type="Pfam" id="PF02368">
    <property type="entry name" value="Big_2"/>
    <property type="match status" value="1"/>
</dbReference>
<dbReference type="Gene3D" id="2.60.40.1080">
    <property type="match status" value="1"/>
</dbReference>
<dbReference type="SUPFAM" id="SSF51126">
    <property type="entry name" value="Pectin lyase-like"/>
    <property type="match status" value="1"/>
</dbReference>
<evidence type="ECO:0000256" key="2">
    <source>
        <dbReference type="SAM" id="SignalP"/>
    </source>
</evidence>
<keyword evidence="2" id="KW-0732">Signal</keyword>
<accession>A0ABU3BW48</accession>
<proteinExistence type="predicted"/>
<dbReference type="SUPFAM" id="SSF49373">
    <property type="entry name" value="Invasin/intimin cell-adhesion fragments"/>
    <property type="match status" value="1"/>
</dbReference>
<dbReference type="InterPro" id="IPR059226">
    <property type="entry name" value="Choice_anch_Q_dom"/>
</dbReference>